<accession>A0AA45WN56</accession>
<organism evidence="1 2">
    <name type="scientific">Venenivibrio stagnispumantis</name>
    <dbReference type="NCBI Taxonomy" id="407998"/>
    <lineage>
        <taxon>Bacteria</taxon>
        <taxon>Pseudomonadati</taxon>
        <taxon>Aquificota</taxon>
        <taxon>Aquificia</taxon>
        <taxon>Aquificales</taxon>
        <taxon>Hydrogenothermaceae</taxon>
        <taxon>Venenivibrio</taxon>
    </lineage>
</organism>
<evidence type="ECO:0000313" key="1">
    <source>
        <dbReference type="EMBL" id="SMP16778.1"/>
    </source>
</evidence>
<dbReference type="InterPro" id="IPR027396">
    <property type="entry name" value="DsrEFH-like"/>
</dbReference>
<dbReference type="EMBL" id="FXTX01000015">
    <property type="protein sequence ID" value="SMP16778.1"/>
    <property type="molecule type" value="Genomic_DNA"/>
</dbReference>
<dbReference type="InterPro" id="IPR007215">
    <property type="entry name" value="Sulphur_relay_TusB/DsrH"/>
</dbReference>
<sequence>MVNTVWIVRKPADFPAADLINENDIIILIQDGILRQPSTYKWYACKEDVIARGIKIPKDKLIDYSDIIDIIEKANKVVVW</sequence>
<protein>
    <submittedName>
        <fullName evidence="1">tRNA 2-thiouridine synthesizing protein B</fullName>
    </submittedName>
</protein>
<comment type="caution">
    <text evidence="1">The sequence shown here is derived from an EMBL/GenBank/DDBJ whole genome shotgun (WGS) entry which is preliminary data.</text>
</comment>
<dbReference type="Proteomes" id="UP001157947">
    <property type="component" value="Unassembled WGS sequence"/>
</dbReference>
<dbReference type="Gene3D" id="3.40.1260.10">
    <property type="entry name" value="DsrEFH-like"/>
    <property type="match status" value="1"/>
</dbReference>
<dbReference type="SUPFAM" id="SSF75169">
    <property type="entry name" value="DsrEFH-like"/>
    <property type="match status" value="1"/>
</dbReference>
<evidence type="ECO:0000313" key="2">
    <source>
        <dbReference type="Proteomes" id="UP001157947"/>
    </source>
</evidence>
<reference evidence="1" key="1">
    <citation type="submission" date="2017-05" db="EMBL/GenBank/DDBJ databases">
        <authorList>
            <person name="Varghese N."/>
            <person name="Submissions S."/>
        </authorList>
    </citation>
    <scope>NUCLEOTIDE SEQUENCE</scope>
    <source>
        <strain evidence="1">DSM 18763</strain>
    </source>
</reference>
<proteinExistence type="predicted"/>
<dbReference type="AlphaFoldDB" id="A0AA45WN56"/>
<dbReference type="RefSeq" id="WP_265134584.1">
    <property type="nucleotide sequence ID" value="NZ_FXTX01000015.1"/>
</dbReference>
<gene>
    <name evidence="1" type="ORF">SAMN06264868_11535</name>
</gene>
<dbReference type="GO" id="GO:0005737">
    <property type="term" value="C:cytoplasm"/>
    <property type="evidence" value="ECO:0007669"/>
    <property type="project" value="InterPro"/>
</dbReference>
<dbReference type="GO" id="GO:0002143">
    <property type="term" value="P:tRNA wobble position uridine thiolation"/>
    <property type="evidence" value="ECO:0007669"/>
    <property type="project" value="InterPro"/>
</dbReference>
<name>A0AA45WN56_9AQUI</name>
<keyword evidence="2" id="KW-1185">Reference proteome</keyword>
<dbReference type="Pfam" id="PF04077">
    <property type="entry name" value="DsrH"/>
    <property type="match status" value="1"/>
</dbReference>